<dbReference type="PANTHER" id="PTHR10395:SF7">
    <property type="entry name" value="5-HYDROXYISOURATE HYDROLASE"/>
    <property type="match status" value="1"/>
</dbReference>
<evidence type="ECO:0000256" key="6">
    <source>
        <dbReference type="ARBA" id="ARBA00022801"/>
    </source>
</evidence>
<evidence type="ECO:0000256" key="7">
    <source>
        <dbReference type="RuleBase" id="RU361270"/>
    </source>
</evidence>
<dbReference type="InterPro" id="IPR023418">
    <property type="entry name" value="Thyroxine_BS"/>
</dbReference>
<comment type="catalytic activity">
    <reaction evidence="1 7">
        <text>5-hydroxyisourate + H2O = 5-hydroxy-2-oxo-4-ureido-2,5-dihydro-1H-imidazole-5-carboxylate + H(+)</text>
        <dbReference type="Rhea" id="RHEA:23736"/>
        <dbReference type="ChEBI" id="CHEBI:15377"/>
        <dbReference type="ChEBI" id="CHEBI:15378"/>
        <dbReference type="ChEBI" id="CHEBI:18072"/>
        <dbReference type="ChEBI" id="CHEBI:58639"/>
        <dbReference type="EC" id="3.5.2.17"/>
    </reaction>
</comment>
<dbReference type="AlphaFoldDB" id="A0A060VHU4"/>
<comment type="similarity">
    <text evidence="3 7">Belongs to the transthyretin family. 5-hydroxyisourate hydrolase subfamily.</text>
</comment>
<dbReference type="InterPro" id="IPR036817">
    <property type="entry name" value="Transthyretin/HIU_hydrolase_sf"/>
</dbReference>
<dbReference type="Gene3D" id="2.60.40.180">
    <property type="entry name" value="Transthyretin/hydroxyisourate hydrolase domain"/>
    <property type="match status" value="1"/>
</dbReference>
<dbReference type="PANTHER" id="PTHR10395">
    <property type="entry name" value="URICASE AND TRANSTHYRETIN-RELATED"/>
    <property type="match status" value="1"/>
</dbReference>
<dbReference type="CDD" id="cd05822">
    <property type="entry name" value="TLP_HIUase"/>
    <property type="match status" value="1"/>
</dbReference>
<dbReference type="SUPFAM" id="SSF49472">
    <property type="entry name" value="Transthyretin (synonym: prealbumin)"/>
    <property type="match status" value="1"/>
</dbReference>
<comment type="subunit">
    <text evidence="4 7">Homotetramer.</text>
</comment>
<evidence type="ECO:0000256" key="3">
    <source>
        <dbReference type="ARBA" id="ARBA00009850"/>
    </source>
</evidence>
<keyword evidence="6 7" id="KW-0378">Hydrolase</keyword>
<evidence type="ECO:0000256" key="5">
    <source>
        <dbReference type="ARBA" id="ARBA00022631"/>
    </source>
</evidence>
<dbReference type="EC" id="3.5.2.17" evidence="7"/>
<evidence type="ECO:0000256" key="2">
    <source>
        <dbReference type="ARBA" id="ARBA00002704"/>
    </source>
</evidence>
<evidence type="ECO:0000313" key="9">
    <source>
        <dbReference type="EMBL" id="STW39280.1"/>
    </source>
</evidence>
<gene>
    <name evidence="9" type="primary">hiuH_1</name>
    <name evidence="9" type="ORF">NCTC9617_00802</name>
</gene>
<dbReference type="EMBL" id="UGNC01000004">
    <property type="protein sequence ID" value="STW39280.1"/>
    <property type="molecule type" value="Genomic_DNA"/>
</dbReference>
<evidence type="ECO:0000313" key="10">
    <source>
        <dbReference type="Proteomes" id="UP000255167"/>
    </source>
</evidence>
<protein>
    <recommendedName>
        <fullName evidence="7">5-hydroxyisourate hydrolase</fullName>
        <shortName evidence="7">HIU hydrolase</shortName>
        <shortName evidence="7">HIUHase</shortName>
        <ecNumber evidence="7">3.5.2.17</ecNumber>
    </recommendedName>
</protein>
<dbReference type="InterPro" id="IPR023416">
    <property type="entry name" value="Transthyretin/HIU_hydrolase_d"/>
</dbReference>
<keyword evidence="5 7" id="KW-0659">Purine metabolism</keyword>
<reference evidence="9 10" key="1">
    <citation type="submission" date="2018-06" db="EMBL/GenBank/DDBJ databases">
        <authorList>
            <consortium name="Pathogen Informatics"/>
            <person name="Doyle S."/>
        </authorList>
    </citation>
    <scope>NUCLEOTIDE SEQUENCE [LARGE SCALE GENOMIC DNA]</scope>
    <source>
        <strain evidence="9 10">NCTC9617</strain>
    </source>
</reference>
<dbReference type="InterPro" id="IPR014306">
    <property type="entry name" value="Hydroxyisourate_hydrolase"/>
</dbReference>
<name>A0A060VHU4_KLEPN</name>
<evidence type="ECO:0000256" key="4">
    <source>
        <dbReference type="ARBA" id="ARBA00011881"/>
    </source>
</evidence>
<accession>A0A060VHU4</accession>
<dbReference type="NCBIfam" id="TIGR02962">
    <property type="entry name" value="hdxy_isourate"/>
    <property type="match status" value="1"/>
</dbReference>
<dbReference type="GO" id="GO:0006144">
    <property type="term" value="P:purine nucleobase metabolic process"/>
    <property type="evidence" value="ECO:0007669"/>
    <property type="project" value="UniProtKB-KW"/>
</dbReference>
<organism evidence="9 10">
    <name type="scientific">Klebsiella pneumoniae</name>
    <dbReference type="NCBI Taxonomy" id="573"/>
    <lineage>
        <taxon>Bacteria</taxon>
        <taxon>Pseudomonadati</taxon>
        <taxon>Pseudomonadota</taxon>
        <taxon>Gammaproteobacteria</taxon>
        <taxon>Enterobacterales</taxon>
        <taxon>Enterobacteriaceae</taxon>
        <taxon>Klebsiella/Raoultella group</taxon>
        <taxon>Klebsiella</taxon>
        <taxon>Klebsiella pneumoniae complex</taxon>
    </lineage>
</organism>
<dbReference type="PROSITE" id="PS00768">
    <property type="entry name" value="TRANSTHYRETIN_1"/>
    <property type="match status" value="1"/>
</dbReference>
<evidence type="ECO:0000256" key="1">
    <source>
        <dbReference type="ARBA" id="ARBA00001043"/>
    </source>
</evidence>
<evidence type="ECO:0000259" key="8">
    <source>
        <dbReference type="Pfam" id="PF00576"/>
    </source>
</evidence>
<comment type="function">
    <text evidence="2">Catalyzes the hydrolysis of 5-hydroxyisourate (HIU) to 2-oxo-4-hydroxy-4-carboxy-5-ureidoimidazoline (OHCU).</text>
</comment>
<dbReference type="Pfam" id="PF00576">
    <property type="entry name" value="Transthyretin"/>
    <property type="match status" value="1"/>
</dbReference>
<dbReference type="Proteomes" id="UP000255167">
    <property type="component" value="Unassembled WGS sequence"/>
</dbReference>
<dbReference type="GO" id="GO:0033971">
    <property type="term" value="F:hydroxyisourate hydrolase activity"/>
    <property type="evidence" value="ECO:0007669"/>
    <property type="project" value="UniProtKB-EC"/>
</dbReference>
<sequence length="108" mass="11472">MSTLSTHILDISTGTPAEGVTVSLSREGETLANLVTNAQGRIATFSAAPLPTGRYCLTAETGAWFARAGRESVFTRAQIDFVIGEAAEDHFHLPFLIAPGGWSTYRGS</sequence>
<feature type="domain" description="Transthyretin/hydroxyisourate hydrolase" evidence="8">
    <location>
        <begin position="4"/>
        <end position="107"/>
    </location>
</feature>
<proteinExistence type="inferred from homology"/>